<dbReference type="Proteomes" id="UP000241229">
    <property type="component" value="Unassembled WGS sequence"/>
</dbReference>
<name>A0A2P7S143_9HYPH</name>
<protein>
    <submittedName>
        <fullName evidence="1">Uncharacterized protein</fullName>
    </submittedName>
</protein>
<dbReference type="RefSeq" id="WP_106774311.1">
    <property type="nucleotide sequence ID" value="NZ_PXYK01000023.1"/>
</dbReference>
<evidence type="ECO:0000313" key="1">
    <source>
        <dbReference type="EMBL" id="PSJ56187.1"/>
    </source>
</evidence>
<sequence length="88" mass="9447">MTPTKVLIGQMLVVFGIVLDGELSDDELRKGPACLYQDGQVLGGTMLRLCDGMILRATVPSKYTSPIDFNCVGQIGNSKATIRVLTTT</sequence>
<dbReference type="AlphaFoldDB" id="A0A2P7S143"/>
<organism evidence="1 2">
    <name type="scientific">Kumtagia ephedrae</name>
    <dbReference type="NCBI Taxonomy" id="2116701"/>
    <lineage>
        <taxon>Bacteria</taxon>
        <taxon>Pseudomonadati</taxon>
        <taxon>Pseudomonadota</taxon>
        <taxon>Alphaproteobacteria</taxon>
        <taxon>Hyphomicrobiales</taxon>
        <taxon>Phyllobacteriaceae</taxon>
        <taxon>Kumtagia</taxon>
    </lineage>
</organism>
<gene>
    <name evidence="1" type="ORF">C7I84_21755</name>
</gene>
<dbReference type="EMBL" id="PXYK01000023">
    <property type="protein sequence ID" value="PSJ56187.1"/>
    <property type="molecule type" value="Genomic_DNA"/>
</dbReference>
<reference evidence="1 2" key="1">
    <citation type="submission" date="2018-03" db="EMBL/GenBank/DDBJ databases">
        <title>The draft genome of Mesorhizobium sp. 6GN-30.</title>
        <authorList>
            <person name="Liu L."/>
            <person name="Li L."/>
            <person name="Wang T."/>
            <person name="Zhang X."/>
            <person name="Liang L."/>
        </authorList>
    </citation>
    <scope>NUCLEOTIDE SEQUENCE [LARGE SCALE GENOMIC DNA]</scope>
    <source>
        <strain evidence="1 2">6GN30</strain>
    </source>
</reference>
<comment type="caution">
    <text evidence="1">The sequence shown here is derived from an EMBL/GenBank/DDBJ whole genome shotgun (WGS) entry which is preliminary data.</text>
</comment>
<proteinExistence type="predicted"/>
<keyword evidence="2" id="KW-1185">Reference proteome</keyword>
<evidence type="ECO:0000313" key="2">
    <source>
        <dbReference type="Proteomes" id="UP000241229"/>
    </source>
</evidence>
<accession>A0A2P7S143</accession>